<feature type="domain" description="AB hydrolase-1" evidence="1">
    <location>
        <begin position="38"/>
        <end position="145"/>
    </location>
</feature>
<dbReference type="Pfam" id="PF00561">
    <property type="entry name" value="Abhydrolase_1"/>
    <property type="match status" value="1"/>
</dbReference>
<evidence type="ECO:0000259" key="1">
    <source>
        <dbReference type="Pfam" id="PF00561"/>
    </source>
</evidence>
<sequence>MPRCSRREDRQMDTLSSRRTVSLPCGPVGVRECGDGRPVVLLHGLVANGLVWRHVADGLGGGNRCIAPDLALGSHTPALPDADLTLPGLARTVVDLLDTLEIPQAVLVGNGYGGDIAQVVAACYPQRVEALVLVATNAFDSDPWPVKLLSRLVSLPGAGLLQSTLIGLKPVQRLPITYGGATKRPIPADIMASYLGPLRSDPLVRNDFRRFLGGLSPAYLAEYSPRLADYDRPALVVWPREERYFPAEGASRLAQTLPQATLRFIDDSYAWVPEDNPAPLVGLLDQFLRRLDRRAEPDQPASTTLD</sequence>
<keyword evidence="2" id="KW-0378">Hydrolase</keyword>
<evidence type="ECO:0000313" key="2">
    <source>
        <dbReference type="EMBL" id="TGB37699.1"/>
    </source>
</evidence>
<dbReference type="Gene3D" id="3.40.50.1820">
    <property type="entry name" value="alpha/beta hydrolase"/>
    <property type="match status" value="1"/>
</dbReference>
<dbReference type="PRINTS" id="PR00111">
    <property type="entry name" value="ABHYDROLASE"/>
</dbReference>
<evidence type="ECO:0000313" key="3">
    <source>
        <dbReference type="Proteomes" id="UP000297792"/>
    </source>
</evidence>
<dbReference type="SUPFAM" id="SSF53474">
    <property type="entry name" value="alpha/beta-Hydrolases"/>
    <property type="match status" value="1"/>
</dbReference>
<name>A0A4Z0HN50_MYCPR</name>
<dbReference type="AlphaFoldDB" id="A0A4Z0HN50"/>
<dbReference type="PANTHER" id="PTHR43798">
    <property type="entry name" value="MONOACYLGLYCEROL LIPASE"/>
    <property type="match status" value="1"/>
</dbReference>
<dbReference type="InterPro" id="IPR000073">
    <property type="entry name" value="AB_hydrolase_1"/>
</dbReference>
<dbReference type="EMBL" id="RWKA01000019">
    <property type="protein sequence ID" value="TGB37699.1"/>
    <property type="molecule type" value="Genomic_DNA"/>
</dbReference>
<dbReference type="InterPro" id="IPR050266">
    <property type="entry name" value="AB_hydrolase_sf"/>
</dbReference>
<accession>A0A4Z0HN50</accession>
<gene>
    <name evidence="2" type="ORF">EJD98_26400</name>
</gene>
<comment type="caution">
    <text evidence="2">The sequence shown here is derived from an EMBL/GenBank/DDBJ whole genome shotgun (WGS) entry which is preliminary data.</text>
</comment>
<dbReference type="GO" id="GO:0016787">
    <property type="term" value="F:hydrolase activity"/>
    <property type="evidence" value="ECO:0007669"/>
    <property type="project" value="UniProtKB-KW"/>
</dbReference>
<protein>
    <submittedName>
        <fullName evidence="2">Alpha/beta hydrolase</fullName>
    </submittedName>
</protein>
<dbReference type="InterPro" id="IPR029058">
    <property type="entry name" value="AB_hydrolase_fold"/>
</dbReference>
<organism evidence="2 3">
    <name type="scientific">Mycolicibacterium peregrinum</name>
    <name type="common">Mycobacterium peregrinum</name>
    <dbReference type="NCBI Taxonomy" id="43304"/>
    <lineage>
        <taxon>Bacteria</taxon>
        <taxon>Bacillati</taxon>
        <taxon>Actinomycetota</taxon>
        <taxon>Actinomycetes</taxon>
        <taxon>Mycobacteriales</taxon>
        <taxon>Mycobacteriaceae</taxon>
        <taxon>Mycolicibacterium</taxon>
    </lineage>
</organism>
<reference evidence="2 3" key="1">
    <citation type="submission" date="2018-12" db="EMBL/GenBank/DDBJ databases">
        <title>Draft genome sequences of Mycolicibacterium peregrinum isolated from a pig with lymphadenitis and from soil on the same Japanese pig farm.</title>
        <authorList>
            <person name="Komatsu T."/>
            <person name="Ohya K."/>
            <person name="Sawai K."/>
            <person name="Odoi J.O."/>
            <person name="Otsu K."/>
            <person name="Ota A."/>
            <person name="Ito T."/>
            <person name="Kawai M."/>
            <person name="Maruyama F."/>
        </authorList>
    </citation>
    <scope>NUCLEOTIDE SEQUENCE [LARGE SCALE GENOMIC DNA]</scope>
    <source>
        <strain evidence="2 3">138</strain>
    </source>
</reference>
<dbReference type="Proteomes" id="UP000297792">
    <property type="component" value="Unassembled WGS sequence"/>
</dbReference>
<proteinExistence type="predicted"/>
<keyword evidence="3" id="KW-1185">Reference proteome</keyword>